<proteinExistence type="predicted"/>
<dbReference type="InterPro" id="IPR013580">
    <property type="entry name" value="LI-POR_suB-like_C"/>
</dbReference>
<feature type="domain" description="Light-independent protochlorophyllide reductase subunit B-like C-terminal" evidence="1">
    <location>
        <begin position="7"/>
        <end position="51"/>
    </location>
</feature>
<name>A0A2W4WZT2_9CYAN</name>
<dbReference type="GO" id="GO:0016491">
    <property type="term" value="F:oxidoreductase activity"/>
    <property type="evidence" value="ECO:0007669"/>
    <property type="project" value="InterPro"/>
</dbReference>
<sequence>MAESVQWVAEAEALLKEIPFFVRPAARKKIEKYAREQGFSEITEAVYRQAKAQFGRKQS</sequence>
<gene>
    <name evidence="2" type="ORF">DCF15_15660</name>
</gene>
<evidence type="ECO:0000313" key="3">
    <source>
        <dbReference type="Proteomes" id="UP000249794"/>
    </source>
</evidence>
<protein>
    <submittedName>
        <fullName evidence="2">Protochlorophyllide oxidoreductase</fullName>
    </submittedName>
</protein>
<dbReference type="GO" id="GO:0015995">
    <property type="term" value="P:chlorophyll biosynthetic process"/>
    <property type="evidence" value="ECO:0007669"/>
    <property type="project" value="InterPro"/>
</dbReference>
<evidence type="ECO:0000259" key="1">
    <source>
        <dbReference type="Pfam" id="PF08369"/>
    </source>
</evidence>
<dbReference type="InterPro" id="IPR042298">
    <property type="entry name" value="P-CP_red_C"/>
</dbReference>
<dbReference type="EMBL" id="QBMP01000184">
    <property type="protein sequence ID" value="PZO50594.1"/>
    <property type="molecule type" value="Genomic_DNA"/>
</dbReference>
<dbReference type="Gene3D" id="1.10.8.550">
    <property type="entry name" value="Proto-chlorophyllide reductase 57 kD subunit B"/>
    <property type="match status" value="1"/>
</dbReference>
<dbReference type="Proteomes" id="UP000249794">
    <property type="component" value="Unassembled WGS sequence"/>
</dbReference>
<accession>A0A2W4WZT2</accession>
<dbReference type="GO" id="GO:0015979">
    <property type="term" value="P:photosynthesis"/>
    <property type="evidence" value="ECO:0007669"/>
    <property type="project" value="InterPro"/>
</dbReference>
<reference evidence="2 3" key="2">
    <citation type="submission" date="2018-06" db="EMBL/GenBank/DDBJ databases">
        <title>Metagenomic assembly of (sub)arctic Cyanobacteria and their associated microbiome from non-axenic cultures.</title>
        <authorList>
            <person name="Baurain D."/>
        </authorList>
    </citation>
    <scope>NUCLEOTIDE SEQUENCE [LARGE SCALE GENOMIC DNA]</scope>
    <source>
        <strain evidence="2">ULC027bin1</strain>
    </source>
</reference>
<reference evidence="3" key="1">
    <citation type="submission" date="2018-04" db="EMBL/GenBank/DDBJ databases">
        <authorList>
            <person name="Cornet L."/>
        </authorList>
    </citation>
    <scope>NUCLEOTIDE SEQUENCE [LARGE SCALE GENOMIC DNA]</scope>
</reference>
<dbReference type="Pfam" id="PF08369">
    <property type="entry name" value="PCP_red"/>
    <property type="match status" value="1"/>
</dbReference>
<dbReference type="AlphaFoldDB" id="A0A2W4WZT2"/>
<comment type="caution">
    <text evidence="2">The sequence shown here is derived from an EMBL/GenBank/DDBJ whole genome shotgun (WGS) entry which is preliminary data.</text>
</comment>
<evidence type="ECO:0000313" key="2">
    <source>
        <dbReference type="EMBL" id="PZO50594.1"/>
    </source>
</evidence>
<organism evidence="2 3">
    <name type="scientific">Phormidesmis priestleyi</name>
    <dbReference type="NCBI Taxonomy" id="268141"/>
    <lineage>
        <taxon>Bacteria</taxon>
        <taxon>Bacillati</taxon>
        <taxon>Cyanobacteriota</taxon>
        <taxon>Cyanophyceae</taxon>
        <taxon>Leptolyngbyales</taxon>
        <taxon>Leptolyngbyaceae</taxon>
        <taxon>Phormidesmis</taxon>
    </lineage>
</organism>